<keyword evidence="2" id="KW-0732">Signal</keyword>
<dbReference type="Proteomes" id="UP001596067">
    <property type="component" value="Unassembled WGS sequence"/>
</dbReference>
<sequence>MAPRKRLLPAAATTALLVFSGYTLNVAVAAPALAADSAVTATATGAPSSAPGAPSAEPTAPTTLAPPADGTPAVTVATPAPAGAPAATAVPAAAPALALSSYDRATGEAVLTAAGGAAPESGTAPAAIKPGQLIDSPPTPAAPQGALVAVTDVKQASDGTVAVSTRPAALPELLGGANASLKAPVSPASLRVEPQVKDLKVAVDTGPTGGQGSVSGGLGLSADTTVPLPNGSSVRLSGSVSIDPTVSFSYQGGLGALAPQQARIGFDLGAHADWHVSGADLAGGASVKIPLAKLSASPVVMVGVLPVVINLDFKLSLDISADGTITVDAEQSYDGHWGVHSDYTSGQGWTTTTEPGTSTVSPLRLHLSGNASLKTGLLAEGSVALYDAVGVKASIEPYLRTAVSGSVVLDGGTAPTGGGTVDLYGGLDINGALMARLAILGTPILEKDLPFLAFHREWPITSQSVGQVPTPSVAWTALNSSTGDDNRSAFLKARPDWDPSARKSSCPDGSRLVGLSHGGDRGLCTSATEATPWDANHTFTVVHGEANVTTDWAYGYTKAQCPAGQIATGYSRNGRSLGVLCAKSTVPLGTSVRTVWFDNGDSRPSAAGGADFAYSYYKGQCADDEFVAGVASTQPWYELWASRPYAMLCQKPA</sequence>
<feature type="chain" id="PRO_5047304339" evidence="2">
    <location>
        <begin position="35"/>
        <end position="653"/>
    </location>
</feature>
<proteinExistence type="predicted"/>
<protein>
    <submittedName>
        <fullName evidence="3">Uncharacterized protein</fullName>
    </submittedName>
</protein>
<evidence type="ECO:0000256" key="1">
    <source>
        <dbReference type="SAM" id="MobiDB-lite"/>
    </source>
</evidence>
<dbReference type="EMBL" id="JBHSOD010000050">
    <property type="protein sequence ID" value="MFC5889045.1"/>
    <property type="molecule type" value="Genomic_DNA"/>
</dbReference>
<dbReference type="RefSeq" id="WP_313766978.1">
    <property type="nucleotide sequence ID" value="NZ_BAAAVH010000020.1"/>
</dbReference>
<keyword evidence="4" id="KW-1185">Reference proteome</keyword>
<feature type="region of interest" description="Disordered" evidence="1">
    <location>
        <begin position="116"/>
        <end position="142"/>
    </location>
</feature>
<feature type="signal peptide" evidence="2">
    <location>
        <begin position="1"/>
        <end position="34"/>
    </location>
</feature>
<feature type="region of interest" description="Disordered" evidence="1">
    <location>
        <begin position="43"/>
        <end position="79"/>
    </location>
</feature>
<evidence type="ECO:0000313" key="3">
    <source>
        <dbReference type="EMBL" id="MFC5889045.1"/>
    </source>
</evidence>
<evidence type="ECO:0000313" key="4">
    <source>
        <dbReference type="Proteomes" id="UP001596067"/>
    </source>
</evidence>
<evidence type="ECO:0000256" key="2">
    <source>
        <dbReference type="SAM" id="SignalP"/>
    </source>
</evidence>
<accession>A0ABW1F5E9</accession>
<reference evidence="4" key="1">
    <citation type="journal article" date="2019" name="Int. J. Syst. Evol. Microbiol.">
        <title>The Global Catalogue of Microorganisms (GCM) 10K type strain sequencing project: providing services to taxonomists for standard genome sequencing and annotation.</title>
        <authorList>
            <consortium name="The Broad Institute Genomics Platform"/>
            <consortium name="The Broad Institute Genome Sequencing Center for Infectious Disease"/>
            <person name="Wu L."/>
            <person name="Ma J."/>
        </authorList>
    </citation>
    <scope>NUCLEOTIDE SEQUENCE [LARGE SCALE GENOMIC DNA]</scope>
    <source>
        <strain evidence="4">CGMCC 4.1469</strain>
    </source>
</reference>
<comment type="caution">
    <text evidence="3">The sequence shown here is derived from an EMBL/GenBank/DDBJ whole genome shotgun (WGS) entry which is preliminary data.</text>
</comment>
<name>A0ABW1F5E9_9ACTN</name>
<gene>
    <name evidence="3" type="ORF">ACFP0N_29160</name>
</gene>
<organism evidence="3 4">
    <name type="scientific">Kitasatospora aburaviensis</name>
    <dbReference type="NCBI Taxonomy" id="67265"/>
    <lineage>
        <taxon>Bacteria</taxon>
        <taxon>Bacillati</taxon>
        <taxon>Actinomycetota</taxon>
        <taxon>Actinomycetes</taxon>
        <taxon>Kitasatosporales</taxon>
        <taxon>Streptomycetaceae</taxon>
        <taxon>Kitasatospora</taxon>
    </lineage>
</organism>